<organism evidence="14 15">
    <name type="scientific">Meloidogyne incognita</name>
    <name type="common">Southern root-knot nematode worm</name>
    <name type="synonym">Oxyuris incognita</name>
    <dbReference type="NCBI Taxonomy" id="6306"/>
    <lineage>
        <taxon>Eukaryota</taxon>
        <taxon>Metazoa</taxon>
        <taxon>Ecdysozoa</taxon>
        <taxon>Nematoda</taxon>
        <taxon>Chromadorea</taxon>
        <taxon>Rhabditida</taxon>
        <taxon>Tylenchina</taxon>
        <taxon>Tylenchomorpha</taxon>
        <taxon>Tylenchoidea</taxon>
        <taxon>Meloidogynidae</taxon>
        <taxon>Meloidogyninae</taxon>
        <taxon>Meloidogyne</taxon>
        <taxon>Meloidogyne incognita group</taxon>
    </lineage>
</organism>
<dbReference type="InterPro" id="IPR017907">
    <property type="entry name" value="Znf_RING_CS"/>
</dbReference>
<dbReference type="GO" id="GO:0007411">
    <property type="term" value="P:axon guidance"/>
    <property type="evidence" value="ECO:0007669"/>
    <property type="project" value="TreeGrafter"/>
</dbReference>
<dbReference type="SMART" id="SM00449">
    <property type="entry name" value="SPRY"/>
    <property type="match status" value="1"/>
</dbReference>
<dbReference type="GO" id="GO:0043005">
    <property type="term" value="C:neuron projection"/>
    <property type="evidence" value="ECO:0007669"/>
    <property type="project" value="TreeGrafter"/>
</dbReference>
<feature type="domain" description="COS" evidence="13">
    <location>
        <begin position="444"/>
        <end position="504"/>
    </location>
</feature>
<dbReference type="Gene3D" id="3.30.160.60">
    <property type="entry name" value="Classic Zinc Finger"/>
    <property type="match status" value="1"/>
</dbReference>
<dbReference type="InterPro" id="IPR001870">
    <property type="entry name" value="B30.2/SPRY"/>
</dbReference>
<dbReference type="WBParaSite" id="Minc3s00961g19325">
    <property type="protein sequence ID" value="Minc3s00961g19325"/>
    <property type="gene ID" value="Minc3s00961g19325"/>
</dbReference>
<dbReference type="PROSITE" id="PS51262">
    <property type="entry name" value="COS"/>
    <property type="match status" value="1"/>
</dbReference>
<reference evidence="15" key="1">
    <citation type="submission" date="2022-11" db="UniProtKB">
        <authorList>
            <consortium name="WormBaseParasite"/>
        </authorList>
    </citation>
    <scope>IDENTIFICATION</scope>
</reference>
<dbReference type="CDD" id="cd12889">
    <property type="entry name" value="SPRY_PRY_TRIM67_9"/>
    <property type="match status" value="1"/>
</dbReference>
<evidence type="ECO:0000259" key="9">
    <source>
        <dbReference type="PROSITE" id="PS50089"/>
    </source>
</evidence>
<dbReference type="InterPro" id="IPR003649">
    <property type="entry name" value="Bbox_C"/>
</dbReference>
<dbReference type="GO" id="GO:0005856">
    <property type="term" value="C:cytoskeleton"/>
    <property type="evidence" value="ECO:0007669"/>
    <property type="project" value="UniProtKB-SubCell"/>
</dbReference>
<evidence type="ECO:0000259" key="10">
    <source>
        <dbReference type="PROSITE" id="PS50119"/>
    </source>
</evidence>
<keyword evidence="7" id="KW-0206">Cytoskeleton</keyword>
<dbReference type="InterPro" id="IPR013320">
    <property type="entry name" value="ConA-like_dom_sf"/>
</dbReference>
<dbReference type="PROSITE" id="PS50089">
    <property type="entry name" value="ZF_RING_2"/>
    <property type="match status" value="1"/>
</dbReference>
<dbReference type="Pfam" id="PF15227">
    <property type="entry name" value="zf-C3HC4_4"/>
    <property type="match status" value="1"/>
</dbReference>
<dbReference type="Proteomes" id="UP000887563">
    <property type="component" value="Unplaced"/>
</dbReference>
<dbReference type="Gene3D" id="3.30.40.10">
    <property type="entry name" value="Zinc/RING finger domain, C3HC4 (zinc finger)"/>
    <property type="match status" value="1"/>
</dbReference>
<keyword evidence="14" id="KW-1185">Reference proteome</keyword>
<evidence type="ECO:0000256" key="3">
    <source>
        <dbReference type="ARBA" id="ARBA00022723"/>
    </source>
</evidence>
<dbReference type="InterPro" id="IPR017903">
    <property type="entry name" value="COS_domain"/>
</dbReference>
<dbReference type="SMART" id="SM00502">
    <property type="entry name" value="BBC"/>
    <property type="match status" value="1"/>
</dbReference>
<dbReference type="Pfam" id="PF00643">
    <property type="entry name" value="zf-B_box"/>
    <property type="match status" value="1"/>
</dbReference>
<evidence type="ECO:0000256" key="2">
    <source>
        <dbReference type="ARBA" id="ARBA00022490"/>
    </source>
</evidence>
<dbReference type="PROSITE" id="PS50188">
    <property type="entry name" value="B302_SPRY"/>
    <property type="match status" value="1"/>
</dbReference>
<feature type="domain" description="RING-type" evidence="9">
    <location>
        <begin position="7"/>
        <end position="31"/>
    </location>
</feature>
<dbReference type="InterPro" id="IPR003961">
    <property type="entry name" value="FN3_dom"/>
</dbReference>
<evidence type="ECO:0000256" key="5">
    <source>
        <dbReference type="ARBA" id="ARBA00022833"/>
    </source>
</evidence>
<dbReference type="SUPFAM" id="SSF49265">
    <property type="entry name" value="Fibronectin type III"/>
    <property type="match status" value="1"/>
</dbReference>
<evidence type="ECO:0000313" key="14">
    <source>
        <dbReference type="Proteomes" id="UP000887563"/>
    </source>
</evidence>
<dbReference type="InterPro" id="IPR013083">
    <property type="entry name" value="Znf_RING/FYVE/PHD"/>
</dbReference>
<dbReference type="InterPro" id="IPR003877">
    <property type="entry name" value="SPRY_dom"/>
</dbReference>
<dbReference type="PROSITE" id="PS50853">
    <property type="entry name" value="FN3"/>
    <property type="match status" value="1"/>
</dbReference>
<feature type="domain" description="Fibronectin type-III" evidence="12">
    <location>
        <begin position="518"/>
        <end position="611"/>
    </location>
</feature>
<dbReference type="Pfam" id="PF00041">
    <property type="entry name" value="fn3"/>
    <property type="match status" value="1"/>
</dbReference>
<dbReference type="InterPro" id="IPR050617">
    <property type="entry name" value="E3_ligase_FN3/SPRY"/>
</dbReference>
<dbReference type="GO" id="GO:0008270">
    <property type="term" value="F:zinc ion binding"/>
    <property type="evidence" value="ECO:0007669"/>
    <property type="project" value="UniProtKB-KW"/>
</dbReference>
<dbReference type="CDD" id="cd19756">
    <property type="entry name" value="Bbox2"/>
    <property type="match status" value="1"/>
</dbReference>
<dbReference type="AlphaFoldDB" id="A0A914LW48"/>
<evidence type="ECO:0000259" key="12">
    <source>
        <dbReference type="PROSITE" id="PS50853"/>
    </source>
</evidence>
<evidence type="ECO:0000256" key="1">
    <source>
        <dbReference type="ARBA" id="ARBA00004245"/>
    </source>
</evidence>
<dbReference type="FunFam" id="2.60.40.10:FF:000178">
    <property type="entry name" value="E3 ubiquitin-protein ligase TRIM9 isoform X1"/>
    <property type="match status" value="1"/>
</dbReference>
<dbReference type="PANTHER" id="PTHR24099">
    <property type="entry name" value="E3 UBIQUITIN-PROTEIN LIGASE TRIM36-RELATED"/>
    <property type="match status" value="1"/>
</dbReference>
<dbReference type="Gene3D" id="2.60.40.10">
    <property type="entry name" value="Immunoglobulins"/>
    <property type="match status" value="1"/>
</dbReference>
<keyword evidence="4 8" id="KW-0863">Zinc-finger</keyword>
<keyword evidence="3" id="KW-0479">Metal-binding</keyword>
<proteinExistence type="predicted"/>
<name>A0A914LW48_MELIC</name>
<dbReference type="PANTHER" id="PTHR24099:SF15">
    <property type="entry name" value="E3 UBIQUITIN-PROTEIN LIGASE TRIM9"/>
    <property type="match status" value="1"/>
</dbReference>
<dbReference type="SMART" id="SM00184">
    <property type="entry name" value="RING"/>
    <property type="match status" value="1"/>
</dbReference>
<evidence type="ECO:0000256" key="6">
    <source>
        <dbReference type="ARBA" id="ARBA00023054"/>
    </source>
</evidence>
<dbReference type="InterPro" id="IPR000315">
    <property type="entry name" value="Znf_B-box"/>
</dbReference>
<dbReference type="SMART" id="SM00336">
    <property type="entry name" value="BBOX"/>
    <property type="match status" value="2"/>
</dbReference>
<dbReference type="SUPFAM" id="SSF49899">
    <property type="entry name" value="Concanavalin A-like lectins/glucanases"/>
    <property type="match status" value="1"/>
</dbReference>
<dbReference type="Pfam" id="PF00622">
    <property type="entry name" value="SPRY"/>
    <property type="match status" value="1"/>
</dbReference>
<comment type="subcellular location">
    <subcellularLocation>
        <location evidence="1">Cytoplasm</location>
        <location evidence="1">Cytoskeleton</location>
    </subcellularLocation>
</comment>
<dbReference type="InterPro" id="IPR001841">
    <property type="entry name" value="Znf_RING"/>
</dbReference>
<accession>A0A914LW48</accession>
<keyword evidence="6" id="KW-0175">Coiled coil</keyword>
<dbReference type="PROSITE" id="PS50119">
    <property type="entry name" value="ZF_BBOX"/>
    <property type="match status" value="1"/>
</dbReference>
<evidence type="ECO:0000259" key="11">
    <source>
        <dbReference type="PROSITE" id="PS50188"/>
    </source>
</evidence>
<dbReference type="InterPro" id="IPR013783">
    <property type="entry name" value="Ig-like_fold"/>
</dbReference>
<evidence type="ECO:0000256" key="4">
    <source>
        <dbReference type="ARBA" id="ARBA00022771"/>
    </source>
</evidence>
<dbReference type="CDD" id="cd00063">
    <property type="entry name" value="FN3"/>
    <property type="match status" value="1"/>
</dbReference>
<feature type="domain" description="B30.2/SPRY" evidence="11">
    <location>
        <begin position="617"/>
        <end position="803"/>
    </location>
</feature>
<dbReference type="SMART" id="SM00060">
    <property type="entry name" value="FN3"/>
    <property type="match status" value="1"/>
</dbReference>
<dbReference type="PROSITE" id="PS00518">
    <property type="entry name" value="ZF_RING_1"/>
    <property type="match status" value="1"/>
</dbReference>
<keyword evidence="2" id="KW-0963">Cytoplasm</keyword>
<evidence type="ECO:0000256" key="7">
    <source>
        <dbReference type="ARBA" id="ARBA00023212"/>
    </source>
</evidence>
<protein>
    <submittedName>
        <fullName evidence="15">E3 ubiquitin-protein ligase TRIM9</fullName>
    </submittedName>
</protein>
<feature type="domain" description="B box-type" evidence="10">
    <location>
        <begin position="294"/>
        <end position="336"/>
    </location>
</feature>
<dbReference type="SUPFAM" id="SSF57845">
    <property type="entry name" value="B-box zinc-binding domain"/>
    <property type="match status" value="1"/>
</dbReference>
<dbReference type="Gene3D" id="2.60.120.920">
    <property type="match status" value="1"/>
</dbReference>
<evidence type="ECO:0000256" key="8">
    <source>
        <dbReference type="PROSITE-ProRule" id="PRU00024"/>
    </source>
</evidence>
<keyword evidence="5" id="KW-0862">Zinc</keyword>
<dbReference type="InterPro" id="IPR036116">
    <property type="entry name" value="FN3_sf"/>
</dbReference>
<sequence>MEEELKCPQCRHFLRQPVLLPCGHSYCRDCVLLLKQQRRNEGLLLPSLPPLPQPNLCSSSIVPSFSSSSSAPSSSCASDTLSLAPSCCDEGDHSSAPDDKLDKLSLLSDSADSGFGGGVFRAVAVGSRPNSFLSTTGHHLPRPLPPLPCSILSPSSASTTFLLQCLVCHKPAYFADEEDAIRRLPENATIARLLVKYLQQKQATIPVEEGKITTTNNTWCENPLGALPSKFHCGTCGYFYCEDCQAALHPPRGPLKFHQLVPSEQFRRFKSSQFDLSSPSASTSLINSQYSFPSSLAKCSLHAEQELNLYCSLCRQAICNVCTNGMRHSGHPVQPIHLAAKAHKTELSHSLQLLGAKVRQATEEIGGLKRLQTRIDENCCEFQRGVESQLDQLEELLRLRRQQLINYIKNEKERRKLQLLKQIGRSTAQLGKGRALIQFCIEILKEPEPLDYLQVGSALANRVTDQEFLWHREVKTNCPEVDEHFQLDLDILNVKTAIEQLEFLQLKDKNSKETNNKAPLPPQFLAEECSAENNSVTLSWVCQPNGASIEGFVLELDSGDDNFEEVYCGQEYACTVDGLHFNTFYNARLKAFNAAGESAYSEQICLQTAPVAWFQLSEDNSTENSNEQQQTMREIRSQSVGGIVNSELLLSNNCCTVTGTSMEYRTILGTVTFSKGVHYWEVSVDRYDGNADIVIGVAQPSVNRHAMLGKDLHGWSMYVDGERSWFFHNDTHHGRMSGGVNVCDSLIGVLMDCDKGTLSFAINERPICIDAFKNMPRGLYCPAFSVNCKSTITIHSGLKVPEIFTHIH</sequence>
<evidence type="ECO:0000259" key="13">
    <source>
        <dbReference type="PROSITE" id="PS51262"/>
    </source>
</evidence>
<dbReference type="SUPFAM" id="SSF57850">
    <property type="entry name" value="RING/U-box"/>
    <property type="match status" value="1"/>
</dbReference>
<evidence type="ECO:0000313" key="15">
    <source>
        <dbReference type="WBParaSite" id="Minc3s00961g19325"/>
    </source>
</evidence>
<dbReference type="InterPro" id="IPR043136">
    <property type="entry name" value="B30.2/SPRY_sf"/>
</dbReference>